<evidence type="ECO:0008006" key="4">
    <source>
        <dbReference type="Google" id="ProtNLM"/>
    </source>
</evidence>
<organism evidence="2 3">
    <name type="scientific">Pseudobutyrivibrio ruminis</name>
    <dbReference type="NCBI Taxonomy" id="46206"/>
    <lineage>
        <taxon>Bacteria</taxon>
        <taxon>Bacillati</taxon>
        <taxon>Bacillota</taxon>
        <taxon>Clostridia</taxon>
        <taxon>Lachnospirales</taxon>
        <taxon>Lachnospiraceae</taxon>
        <taxon>Pseudobutyrivibrio</taxon>
    </lineage>
</organism>
<reference evidence="2" key="1">
    <citation type="submission" date="2017-10" db="EMBL/GenBank/DDBJ databases">
        <title>Resolving the taxonomy of Roseburia spp., Eubacterium rectale and Agathobacter spp. through phylogenomic analysis.</title>
        <authorList>
            <person name="Sheridan P.O."/>
            <person name="Walker A.W."/>
            <person name="Duncan S.H."/>
            <person name="Scott K.P."/>
            <person name="Toole P.W.O."/>
            <person name="Luis P."/>
            <person name="Flint H.J."/>
        </authorList>
    </citation>
    <scope>NUCLEOTIDE SEQUENCE [LARGE SCALE GENOMIC DNA]</scope>
    <source>
        <strain evidence="2">JK10</strain>
    </source>
</reference>
<keyword evidence="1" id="KW-0472">Membrane</keyword>
<keyword evidence="3" id="KW-1185">Reference proteome</keyword>
<keyword evidence="1" id="KW-1133">Transmembrane helix</keyword>
<evidence type="ECO:0000256" key="1">
    <source>
        <dbReference type="SAM" id="Phobius"/>
    </source>
</evidence>
<sequence>MVYSCVQLAMHVFAFTDLGFDDYVDDILVTAFNAIIIIEFIRMLIKHSMNTIVEVLIFAIARALVVGHEERISALIRIVCIAILLLCRKFLFHEFDFQEEE</sequence>
<protein>
    <recommendedName>
        <fullName evidence="4">Protein PsiE</fullName>
    </recommendedName>
</protein>
<keyword evidence="1" id="KW-0812">Transmembrane</keyword>
<evidence type="ECO:0000313" key="2">
    <source>
        <dbReference type="EMBL" id="PHU39758.1"/>
    </source>
</evidence>
<accession>A0A2G3E8X4</accession>
<proteinExistence type="predicted"/>
<name>A0A2G3E8X4_9FIRM</name>
<gene>
    <name evidence="2" type="ORF">CSX00_09340</name>
</gene>
<evidence type="ECO:0000313" key="3">
    <source>
        <dbReference type="Proteomes" id="UP000224317"/>
    </source>
</evidence>
<dbReference type="Proteomes" id="UP000224317">
    <property type="component" value="Unassembled WGS sequence"/>
</dbReference>
<comment type="caution">
    <text evidence="2">The sequence shown here is derived from an EMBL/GenBank/DDBJ whole genome shotgun (WGS) entry which is preliminary data.</text>
</comment>
<feature type="transmembrane region" description="Helical" evidence="1">
    <location>
        <begin position="27"/>
        <end position="45"/>
    </location>
</feature>
<dbReference type="AlphaFoldDB" id="A0A2G3E8X4"/>
<dbReference type="EMBL" id="PDYH01000037">
    <property type="protein sequence ID" value="PHU39758.1"/>
    <property type="molecule type" value="Genomic_DNA"/>
</dbReference>